<name>A0ABX0HE18_9BACT</name>
<dbReference type="PROSITE" id="PS51257">
    <property type="entry name" value="PROKAR_LIPOPROTEIN"/>
    <property type="match status" value="1"/>
</dbReference>
<dbReference type="EMBL" id="JAANYN010000007">
    <property type="protein sequence ID" value="NHE58578.1"/>
    <property type="molecule type" value="Genomic_DNA"/>
</dbReference>
<evidence type="ECO:0008006" key="3">
    <source>
        <dbReference type="Google" id="ProtNLM"/>
    </source>
</evidence>
<accession>A0ABX0HE18</accession>
<reference evidence="1 2" key="1">
    <citation type="submission" date="2020-03" db="EMBL/GenBank/DDBJ databases">
        <title>Cyclobacterium plantarum sp. nov., a marine bacterium isolated from a coastal-marine wetland.</title>
        <authorList>
            <person name="Sanchez-Porro C."/>
            <person name="Ventosa A."/>
            <person name="Amoozegar M."/>
        </authorList>
    </citation>
    <scope>NUCLEOTIDE SEQUENCE [LARGE SCALE GENOMIC DNA]</scope>
    <source>
        <strain evidence="1 2">GBPx2</strain>
    </source>
</reference>
<comment type="caution">
    <text evidence="1">The sequence shown here is derived from an EMBL/GenBank/DDBJ whole genome shotgun (WGS) entry which is preliminary data.</text>
</comment>
<dbReference type="Proteomes" id="UP000649799">
    <property type="component" value="Unassembled WGS sequence"/>
</dbReference>
<proteinExistence type="predicted"/>
<gene>
    <name evidence="1" type="ORF">G9Q97_17350</name>
</gene>
<organism evidence="1 2">
    <name type="scientific">Cyclobacterium plantarum</name>
    <dbReference type="NCBI Taxonomy" id="2716263"/>
    <lineage>
        <taxon>Bacteria</taxon>
        <taxon>Pseudomonadati</taxon>
        <taxon>Bacteroidota</taxon>
        <taxon>Cytophagia</taxon>
        <taxon>Cytophagales</taxon>
        <taxon>Cyclobacteriaceae</taxon>
        <taxon>Cyclobacterium</taxon>
    </lineage>
</organism>
<protein>
    <recommendedName>
        <fullName evidence="3">Lipoprotein</fullName>
    </recommendedName>
</protein>
<sequence>MKTILKLPQSVILVFLLGLISCEKDDSLPTNLCEVQNPIQELEWLKEAIDEVRNDEYSYYSTALYQGRRIFFYGTCDPLANYASFIRNCAGDNLGDTNELFDRLLEIKVIWKPENSKCNL</sequence>
<evidence type="ECO:0000313" key="2">
    <source>
        <dbReference type="Proteomes" id="UP000649799"/>
    </source>
</evidence>
<evidence type="ECO:0000313" key="1">
    <source>
        <dbReference type="EMBL" id="NHE58578.1"/>
    </source>
</evidence>
<keyword evidence="2" id="KW-1185">Reference proteome</keyword>